<evidence type="ECO:0000256" key="1">
    <source>
        <dbReference type="ARBA" id="ARBA00022741"/>
    </source>
</evidence>
<dbReference type="PROSITE" id="PS50043">
    <property type="entry name" value="HTH_LUXR_2"/>
    <property type="match status" value="1"/>
</dbReference>
<organism evidence="4 5">
    <name type="scientific">Kribbella albertanoniae</name>
    <dbReference type="NCBI Taxonomy" id="1266829"/>
    <lineage>
        <taxon>Bacteria</taxon>
        <taxon>Bacillati</taxon>
        <taxon>Actinomycetota</taxon>
        <taxon>Actinomycetes</taxon>
        <taxon>Propionibacteriales</taxon>
        <taxon>Kribbellaceae</taxon>
        <taxon>Kribbella</taxon>
    </lineage>
</organism>
<dbReference type="PRINTS" id="PR00038">
    <property type="entry name" value="HTHLUXR"/>
</dbReference>
<name>A0A4V2XSW4_9ACTN</name>
<dbReference type="InterPro" id="IPR011990">
    <property type="entry name" value="TPR-like_helical_dom_sf"/>
</dbReference>
<dbReference type="Gene3D" id="1.10.10.10">
    <property type="entry name" value="Winged helix-like DNA-binding domain superfamily/Winged helix DNA-binding domain"/>
    <property type="match status" value="1"/>
</dbReference>
<dbReference type="InterPro" id="IPR041664">
    <property type="entry name" value="AAA_16"/>
</dbReference>
<dbReference type="GO" id="GO:0005524">
    <property type="term" value="F:ATP binding"/>
    <property type="evidence" value="ECO:0007669"/>
    <property type="project" value="UniProtKB-KW"/>
</dbReference>
<comment type="caution">
    <text evidence="4">The sequence shown here is derived from an EMBL/GenBank/DDBJ whole genome shotgun (WGS) entry which is preliminary data.</text>
</comment>
<dbReference type="AlphaFoldDB" id="A0A4V2XSW4"/>
<dbReference type="GO" id="GO:0003677">
    <property type="term" value="F:DNA binding"/>
    <property type="evidence" value="ECO:0007669"/>
    <property type="project" value="InterPro"/>
</dbReference>
<dbReference type="Proteomes" id="UP000295075">
    <property type="component" value="Unassembled WGS sequence"/>
</dbReference>
<reference evidence="4 5" key="1">
    <citation type="submission" date="2019-03" db="EMBL/GenBank/DDBJ databases">
        <title>Draft genome sequences of novel Actinobacteria.</title>
        <authorList>
            <person name="Sahin N."/>
            <person name="Ay H."/>
            <person name="Saygin H."/>
        </authorList>
    </citation>
    <scope>NUCLEOTIDE SEQUENCE [LARGE SCALE GENOMIC DNA]</scope>
    <source>
        <strain evidence="4 5">JCM 30547</strain>
    </source>
</reference>
<dbReference type="Pfam" id="PF13191">
    <property type="entry name" value="AAA_16"/>
    <property type="match status" value="1"/>
</dbReference>
<evidence type="ECO:0000313" key="5">
    <source>
        <dbReference type="Proteomes" id="UP000295075"/>
    </source>
</evidence>
<keyword evidence="1" id="KW-0547">Nucleotide-binding</keyword>
<dbReference type="Pfam" id="PF00196">
    <property type="entry name" value="GerE"/>
    <property type="match status" value="1"/>
</dbReference>
<dbReference type="GO" id="GO:0006355">
    <property type="term" value="P:regulation of DNA-templated transcription"/>
    <property type="evidence" value="ECO:0007669"/>
    <property type="project" value="InterPro"/>
</dbReference>
<dbReference type="OrthoDB" id="3795727at2"/>
<dbReference type="InterPro" id="IPR000792">
    <property type="entry name" value="Tscrpt_reg_LuxR_C"/>
</dbReference>
<dbReference type="EMBL" id="SMKA01000003">
    <property type="protein sequence ID" value="TDC35315.1"/>
    <property type="molecule type" value="Genomic_DNA"/>
</dbReference>
<dbReference type="InterPro" id="IPR027417">
    <property type="entry name" value="P-loop_NTPase"/>
</dbReference>
<dbReference type="PROSITE" id="PS00622">
    <property type="entry name" value="HTH_LUXR_1"/>
    <property type="match status" value="1"/>
</dbReference>
<evidence type="ECO:0000259" key="3">
    <source>
        <dbReference type="PROSITE" id="PS50043"/>
    </source>
</evidence>
<dbReference type="InterPro" id="IPR036388">
    <property type="entry name" value="WH-like_DNA-bd_sf"/>
</dbReference>
<dbReference type="Gene3D" id="1.25.40.10">
    <property type="entry name" value="Tetratricopeptide repeat domain"/>
    <property type="match status" value="1"/>
</dbReference>
<dbReference type="PRINTS" id="PR00364">
    <property type="entry name" value="DISEASERSIST"/>
</dbReference>
<dbReference type="SUPFAM" id="SSF46894">
    <property type="entry name" value="C-terminal effector domain of the bipartite response regulators"/>
    <property type="match status" value="1"/>
</dbReference>
<evidence type="ECO:0000256" key="2">
    <source>
        <dbReference type="ARBA" id="ARBA00022840"/>
    </source>
</evidence>
<feature type="domain" description="HTH luxR-type" evidence="3">
    <location>
        <begin position="856"/>
        <end position="921"/>
    </location>
</feature>
<dbReference type="SMART" id="SM00421">
    <property type="entry name" value="HTH_LUXR"/>
    <property type="match status" value="1"/>
</dbReference>
<dbReference type="PANTHER" id="PTHR16305:SF35">
    <property type="entry name" value="TRANSCRIPTIONAL ACTIVATOR DOMAIN"/>
    <property type="match status" value="1"/>
</dbReference>
<dbReference type="PANTHER" id="PTHR16305">
    <property type="entry name" value="TESTICULAR SOLUBLE ADENYLYL CYCLASE"/>
    <property type="match status" value="1"/>
</dbReference>
<evidence type="ECO:0000313" key="4">
    <source>
        <dbReference type="EMBL" id="TDC35315.1"/>
    </source>
</evidence>
<dbReference type="RefSeq" id="WP_132400781.1">
    <property type="nucleotide sequence ID" value="NZ_SMKA01000003.1"/>
</dbReference>
<keyword evidence="5" id="KW-1185">Reference proteome</keyword>
<gene>
    <name evidence="4" type="ORF">E1261_01950</name>
</gene>
<proteinExistence type="predicted"/>
<dbReference type="SUPFAM" id="SSF52540">
    <property type="entry name" value="P-loop containing nucleoside triphosphate hydrolases"/>
    <property type="match status" value="1"/>
</dbReference>
<dbReference type="InterPro" id="IPR016032">
    <property type="entry name" value="Sig_transdc_resp-reg_C-effctor"/>
</dbReference>
<dbReference type="GO" id="GO:0005737">
    <property type="term" value="C:cytoplasm"/>
    <property type="evidence" value="ECO:0007669"/>
    <property type="project" value="TreeGrafter"/>
</dbReference>
<protein>
    <submittedName>
        <fullName evidence="4">Helix-turn-helix transcriptional regulator</fullName>
    </submittedName>
</protein>
<keyword evidence="2" id="KW-0067">ATP-binding</keyword>
<accession>A0A4V2XSW4</accession>
<sequence length="930" mass="98813">MSPLLVGRQPERDAVRAAYARAADGRTVTVLITGEAGIGKTTLVETVVADLPGDPLVLIGSCLELGGGLPYRPFLDLRAVTPGTVPRPVTDGESRATVVRRFLDELRAAIGSRSAVVVVEDLHWSDETTRDLFVQLARSLRGVALLLIGTLRTGELAAGHPVRQLAGELGRRADVSTLGLGPLTRAEVGQQLTELARLPIHPARAAEIHRRAGGNPFFVAALGTAIDPDAGDLRTLLLDRVAQLPEQARHVLDVSAVAGAPMEDDVLAAAAELSAPELAVALRVLTDRGHLAVEGARYAVRHELLREAVLSDLPPLERRRLHRRFATALTVMPSWTAGDRSLEIALHWAATDDPHEALPAAWRASATARARTAYDAELAHLQAVLRWWDAVPAANRLIGEDRTAIVVRAVRAALQAGDDDTGLGLARSLLDDRDLSPVVRADVLGLLARLENRADLGGRQAIEAALRLVPPGVDDAVRCRVLAFGAVIALPEHRLEDIEALAAESLQLADALGDHGSAAWAHLSLAWPRAMAGDLKAANDHCERAVAAADRAGDAVALVSAHQVWSTVLTAAAALEEGLLVAKAGSAAAELNGLRRSKGPMMSAVEAEALTELGRWDEAVEVLDDALADRAPSFYNATLALKRAVVAVARGELPLARMLVAEITDVAQRSPHAEQGLYDVHRVAMELALAEGDLEAADLLVDRVLAHSAELHGRAQALDRVVVTALRVQTARRLSAPRDRAAIDVRRNALIELLDRVPAPTSLHPGPRLTVLAERTNRLGDWDAAASGWATVGNPYEQAWSLLGAVRSALSSSSKAGAARRLDEADQLAEQLGAAPLSELIAELRARSGLRRPSVRAGTPFGLTERELEVLRGLAKGASNRQIAADLYLSVNTVGAHVRRIFIKLSVTSRAAATAVAYEHNLVSPSSASP</sequence>
<dbReference type="GO" id="GO:0004016">
    <property type="term" value="F:adenylate cyclase activity"/>
    <property type="evidence" value="ECO:0007669"/>
    <property type="project" value="TreeGrafter"/>
</dbReference>
<dbReference type="CDD" id="cd06170">
    <property type="entry name" value="LuxR_C_like"/>
    <property type="match status" value="1"/>
</dbReference>